<dbReference type="Proteomes" id="UP001589607">
    <property type="component" value="Unassembled WGS sequence"/>
</dbReference>
<accession>A0ABV5GS06</accession>
<organism evidence="2 3">
    <name type="scientific">Flavobacterium jumunjinense</name>
    <dbReference type="NCBI Taxonomy" id="998845"/>
    <lineage>
        <taxon>Bacteria</taxon>
        <taxon>Pseudomonadati</taxon>
        <taxon>Bacteroidota</taxon>
        <taxon>Flavobacteriia</taxon>
        <taxon>Flavobacteriales</taxon>
        <taxon>Flavobacteriaceae</taxon>
        <taxon>Flavobacterium</taxon>
    </lineage>
</organism>
<gene>
    <name evidence="2" type="ORF">ACFFVF_16635</name>
</gene>
<evidence type="ECO:0000313" key="3">
    <source>
        <dbReference type="Proteomes" id="UP001589607"/>
    </source>
</evidence>
<comment type="caution">
    <text evidence="2">The sequence shown here is derived from an EMBL/GenBank/DDBJ whole genome shotgun (WGS) entry which is preliminary data.</text>
</comment>
<dbReference type="EMBL" id="JBHMEY010000067">
    <property type="protein sequence ID" value="MFB9098147.1"/>
    <property type="molecule type" value="Genomic_DNA"/>
</dbReference>
<keyword evidence="1" id="KW-0732">Signal</keyword>
<sequence>MNLKSILTLAIAIASFSALAQTHNIKINGNIRMPKDTLVVTQLVASLNQFLIVKEQPNDQNKLILHSENVVTYLLLDEMKGIEKSKELKDDFFYKPYLTNCVILNDDEYYLQISYIGINNEIPILRASFEIIAHKRDDTFLFSSPFLKNTKDWKVETIQNTTFHYQTTINKSKIKEYIKLTSFFDKKLRIENKTTSFYCCENIIALQKLIGVQYKLDYNGRAESIWSATDKDNKIIVLGNDNAIFSHFDPHDLWHDRLSLVVSRNEVNKPVDEGCAYIYGGSWGLSWQEIFKAFKEQVANNRKTNWKAVKETRLNFKTNGFNNSTDYIVNALLVKKIEKEKGFEGVWELLNVGPFEAGNEKYYATLERLTGITKQNYNEKIWELIDNE</sequence>
<proteinExistence type="predicted"/>
<feature type="signal peptide" evidence="1">
    <location>
        <begin position="1"/>
        <end position="20"/>
    </location>
</feature>
<feature type="chain" id="PRO_5047302035" evidence="1">
    <location>
        <begin position="21"/>
        <end position="388"/>
    </location>
</feature>
<dbReference type="RefSeq" id="WP_236456234.1">
    <property type="nucleotide sequence ID" value="NZ_CBCSGE010000003.1"/>
</dbReference>
<evidence type="ECO:0000256" key="1">
    <source>
        <dbReference type="SAM" id="SignalP"/>
    </source>
</evidence>
<reference evidence="2 3" key="1">
    <citation type="submission" date="2024-09" db="EMBL/GenBank/DDBJ databases">
        <authorList>
            <person name="Sun Q."/>
            <person name="Mori K."/>
        </authorList>
    </citation>
    <scope>NUCLEOTIDE SEQUENCE [LARGE SCALE GENOMIC DNA]</scope>
    <source>
        <strain evidence="2 3">CECT 7955</strain>
    </source>
</reference>
<name>A0ABV5GS06_9FLAO</name>
<evidence type="ECO:0000313" key="2">
    <source>
        <dbReference type="EMBL" id="MFB9098147.1"/>
    </source>
</evidence>
<protein>
    <submittedName>
        <fullName evidence="2">Uncharacterized protein</fullName>
    </submittedName>
</protein>
<keyword evidence="3" id="KW-1185">Reference proteome</keyword>